<dbReference type="SUPFAM" id="SSF49785">
    <property type="entry name" value="Galactose-binding domain-like"/>
    <property type="match status" value="1"/>
</dbReference>
<dbReference type="Gene3D" id="2.60.120.260">
    <property type="entry name" value="Galactose-binding domain-like"/>
    <property type="match status" value="2"/>
</dbReference>
<gene>
    <name evidence="3" type="ORF">PLXY2_LOCUS2983</name>
</gene>
<dbReference type="GO" id="GO:0030246">
    <property type="term" value="F:carbohydrate binding"/>
    <property type="evidence" value="ECO:0007669"/>
    <property type="project" value="TreeGrafter"/>
</dbReference>
<dbReference type="PANTHER" id="PTHR10066">
    <property type="entry name" value="BETA-GLUCURONIDASE"/>
    <property type="match status" value="1"/>
</dbReference>
<keyword evidence="2" id="KW-0732">Signal</keyword>
<proteinExistence type="inferred from homology"/>
<name>A0A8S4DS57_PLUXY</name>
<dbReference type="Proteomes" id="UP000653454">
    <property type="component" value="Unassembled WGS sequence"/>
</dbReference>
<dbReference type="InterPro" id="IPR008979">
    <property type="entry name" value="Galactose-bd-like_sf"/>
</dbReference>
<dbReference type="GO" id="GO:0019391">
    <property type="term" value="P:glucuronoside catabolic process"/>
    <property type="evidence" value="ECO:0007669"/>
    <property type="project" value="TreeGrafter"/>
</dbReference>
<evidence type="ECO:0000256" key="1">
    <source>
        <dbReference type="ARBA" id="ARBA00007401"/>
    </source>
</evidence>
<evidence type="ECO:0000313" key="4">
    <source>
        <dbReference type="Proteomes" id="UP000653454"/>
    </source>
</evidence>
<sequence length="256" mass="28949">MMCGLRYLKTLLLISATNAFITSTGSNDISHLQKQLYTNPGSALYPQATETRDLKTLDGIWNFRKSPSADPEIGYREKWYRWDLAEVLAPLLVVCDARQAAARRLCSLTLRCWLQILTWFIDLSGDFGQYIHIHGNASRGFVEKWFEKDLKKTGEVIPMPVPASYNDVGEDRSLRDHVGLVWYDRRFHVPSWWKTSNQRVWLRFSSVHYAAQVASLALFDTDVGGRVARRERPSVAAAAAAAACGLTCRNPASHQT</sequence>
<feature type="signal peptide" evidence="2">
    <location>
        <begin position="1"/>
        <end position="19"/>
    </location>
</feature>
<dbReference type="GO" id="GO:0004566">
    <property type="term" value="F:beta-glucuronidase activity"/>
    <property type="evidence" value="ECO:0007669"/>
    <property type="project" value="TreeGrafter"/>
</dbReference>
<dbReference type="GO" id="GO:0005615">
    <property type="term" value="C:extracellular space"/>
    <property type="evidence" value="ECO:0007669"/>
    <property type="project" value="TreeGrafter"/>
</dbReference>
<feature type="chain" id="PRO_5035863682" evidence="2">
    <location>
        <begin position="20"/>
        <end position="256"/>
    </location>
</feature>
<dbReference type="PANTHER" id="PTHR10066:SF67">
    <property type="entry name" value="BETA-GLUCURONIDASE"/>
    <property type="match status" value="1"/>
</dbReference>
<comment type="similarity">
    <text evidence="1">Belongs to the glycosyl hydrolase 2 family.</text>
</comment>
<keyword evidence="4" id="KW-1185">Reference proteome</keyword>
<evidence type="ECO:0000313" key="3">
    <source>
        <dbReference type="EMBL" id="CAG9102753.1"/>
    </source>
</evidence>
<protein>
    <submittedName>
        <fullName evidence="3">(diamondback moth) hypothetical protein</fullName>
    </submittedName>
</protein>
<organism evidence="3 4">
    <name type="scientific">Plutella xylostella</name>
    <name type="common">Diamondback moth</name>
    <name type="synonym">Plutella maculipennis</name>
    <dbReference type="NCBI Taxonomy" id="51655"/>
    <lineage>
        <taxon>Eukaryota</taxon>
        <taxon>Metazoa</taxon>
        <taxon>Ecdysozoa</taxon>
        <taxon>Arthropoda</taxon>
        <taxon>Hexapoda</taxon>
        <taxon>Insecta</taxon>
        <taxon>Pterygota</taxon>
        <taxon>Neoptera</taxon>
        <taxon>Endopterygota</taxon>
        <taxon>Lepidoptera</taxon>
        <taxon>Glossata</taxon>
        <taxon>Ditrysia</taxon>
        <taxon>Yponomeutoidea</taxon>
        <taxon>Plutellidae</taxon>
        <taxon>Plutella</taxon>
    </lineage>
</organism>
<comment type="caution">
    <text evidence="3">The sequence shown here is derived from an EMBL/GenBank/DDBJ whole genome shotgun (WGS) entry which is preliminary data.</text>
</comment>
<dbReference type="EMBL" id="CAJHNJ030000007">
    <property type="protein sequence ID" value="CAG9102753.1"/>
    <property type="molecule type" value="Genomic_DNA"/>
</dbReference>
<evidence type="ECO:0000256" key="2">
    <source>
        <dbReference type="SAM" id="SignalP"/>
    </source>
</evidence>
<reference evidence="3" key="1">
    <citation type="submission" date="2020-11" db="EMBL/GenBank/DDBJ databases">
        <authorList>
            <person name="Whiteford S."/>
        </authorList>
    </citation>
    <scope>NUCLEOTIDE SEQUENCE</scope>
</reference>
<dbReference type="AlphaFoldDB" id="A0A8S4DS57"/>
<accession>A0A8S4DS57</accession>